<protein>
    <submittedName>
        <fullName evidence="2">Uncharacterized protein</fullName>
    </submittedName>
</protein>
<evidence type="ECO:0000313" key="3">
    <source>
        <dbReference type="Proteomes" id="UP001330434"/>
    </source>
</evidence>
<proteinExistence type="predicted"/>
<dbReference type="EMBL" id="CP133270">
    <property type="protein sequence ID" value="WVX66385.1"/>
    <property type="molecule type" value="Genomic_DNA"/>
</dbReference>
<sequence>MRVPHLPILQKIATFLSSAETAKNTHLLSQNAQSLPQDVVAVGKTEMQRRALTQAEKNKSLRRHNPKRQSLEGEITPEDHEVDIQV</sequence>
<evidence type="ECO:0000313" key="2">
    <source>
        <dbReference type="EMBL" id="WVX66385.1"/>
    </source>
</evidence>
<dbReference type="RefSeq" id="WP_331255262.1">
    <property type="nucleotide sequence ID" value="NZ_CP133270.1"/>
</dbReference>
<reference evidence="2 3" key="1">
    <citation type="journal article" date="2024" name="Environ. Microbiol.">
        <title>Novel evolutionary insights on the interactions of the Holosporales (Alphaproteobacteria) with eukaryotic hosts from comparative genomics.</title>
        <authorList>
            <person name="Giovannini M."/>
            <person name="Petroni G."/>
            <person name="Castelli M."/>
        </authorList>
    </citation>
    <scope>NUCLEOTIDE SEQUENCE [LARGE SCALE GENOMIC DNA]</scope>
    <source>
        <strain evidence="2 3">US_Bl 15I1</strain>
    </source>
</reference>
<gene>
    <name evidence="2" type="ORF">Bealeia1_00562</name>
</gene>
<accession>A0ABZ2C1X7</accession>
<feature type="region of interest" description="Disordered" evidence="1">
    <location>
        <begin position="53"/>
        <end position="86"/>
    </location>
</feature>
<feature type="compositionally biased region" description="Basic and acidic residues" evidence="1">
    <location>
        <begin position="77"/>
        <end position="86"/>
    </location>
</feature>
<organism evidence="2 3">
    <name type="scientific">Candidatus Bealeia paramacronuclearis</name>
    <dbReference type="NCBI Taxonomy" id="1921001"/>
    <lineage>
        <taxon>Bacteria</taxon>
        <taxon>Pseudomonadati</taxon>
        <taxon>Pseudomonadota</taxon>
        <taxon>Alphaproteobacteria</taxon>
        <taxon>Holosporales</taxon>
        <taxon>Holosporaceae</taxon>
        <taxon>Candidatus Bealeia</taxon>
    </lineage>
</organism>
<keyword evidence="3" id="KW-1185">Reference proteome</keyword>
<name>A0ABZ2C1X7_9PROT</name>
<evidence type="ECO:0000256" key="1">
    <source>
        <dbReference type="SAM" id="MobiDB-lite"/>
    </source>
</evidence>
<dbReference type="Proteomes" id="UP001330434">
    <property type="component" value="Chromosome"/>
</dbReference>